<evidence type="ECO:0000256" key="8">
    <source>
        <dbReference type="ARBA" id="ARBA00026081"/>
    </source>
</evidence>
<feature type="transmembrane region" description="Helical" evidence="9">
    <location>
        <begin position="99"/>
        <end position="118"/>
    </location>
</feature>
<dbReference type="InterPro" id="IPR005495">
    <property type="entry name" value="LptG/LptF_permease"/>
</dbReference>
<comment type="function">
    <text evidence="1">Part of the ABC transporter complex LptBFG involved in the translocation of lipopolysaccharide (LPS) from the inner membrane to the outer membrane.</text>
</comment>
<keyword evidence="7 9" id="KW-0472">Membrane</keyword>
<comment type="subcellular location">
    <subcellularLocation>
        <location evidence="2">Cell membrane</location>
        <topology evidence="2">Multi-pass membrane protein</topology>
    </subcellularLocation>
</comment>
<dbReference type="GO" id="GO:0055085">
    <property type="term" value="P:transmembrane transport"/>
    <property type="evidence" value="ECO:0007669"/>
    <property type="project" value="InterPro"/>
</dbReference>
<comment type="similarity">
    <text evidence="3">Belongs to the LptF/LptG family.</text>
</comment>
<protein>
    <submittedName>
        <fullName evidence="10">Lipopolysaccharide export system permease protein</fullName>
    </submittedName>
</protein>
<comment type="caution">
    <text evidence="10">The sequence shown here is derived from an EMBL/GenBank/DDBJ whole genome shotgun (WGS) entry which is preliminary data.</text>
</comment>
<dbReference type="Pfam" id="PF03739">
    <property type="entry name" value="LptF_LptG"/>
    <property type="match status" value="1"/>
</dbReference>
<feature type="transmembrane region" description="Helical" evidence="9">
    <location>
        <begin position="333"/>
        <end position="352"/>
    </location>
</feature>
<name>A0A841HFI2_9GAMM</name>
<evidence type="ECO:0000313" key="11">
    <source>
        <dbReference type="Proteomes" id="UP000588068"/>
    </source>
</evidence>
<evidence type="ECO:0000256" key="3">
    <source>
        <dbReference type="ARBA" id="ARBA00007725"/>
    </source>
</evidence>
<sequence>MSVLSRYVMRAVIGYTLLVLLVLCVLSGLYMLITEQDDIGTGNYSATSALLFVALNLGQTAFDMLPIASLIGSLLSLGNLSRSLELVVIRAAGVSVARIATWVLGAGVVLMGLTWVLGEYLAPQMEQYAREMKTFQKFQDYSMAGNRGAWAKDGDTIFSVQRQSADRSYGGVYVFQFDAQRRLRSIGRATSASIDDNNRWELSDFRESRVEDDRIIPTHQASTTLETNLSAEFLGLAAVKPDSMPVRGLISYVGHLKRNGLDARTAETALWARIARTIAVSIIVVLAVPFAFGPMRSTGTGARTVVGIMIGVVFLLLAKLMDSSGALFDLPPIVVGWTPTVVLALVTSIVVARVR</sequence>
<evidence type="ECO:0000256" key="4">
    <source>
        <dbReference type="ARBA" id="ARBA00022475"/>
    </source>
</evidence>
<reference evidence="10 11" key="1">
    <citation type="submission" date="2020-08" db="EMBL/GenBank/DDBJ databases">
        <title>Genomic Encyclopedia of Type Strains, Phase IV (KMG-IV): sequencing the most valuable type-strain genomes for metagenomic binning, comparative biology and taxonomic classification.</title>
        <authorList>
            <person name="Goeker M."/>
        </authorList>
    </citation>
    <scope>NUCLEOTIDE SEQUENCE [LARGE SCALE GENOMIC DNA]</scope>
    <source>
        <strain evidence="10 11">DSM 26723</strain>
    </source>
</reference>
<evidence type="ECO:0000256" key="5">
    <source>
        <dbReference type="ARBA" id="ARBA00022692"/>
    </source>
</evidence>
<dbReference type="PANTHER" id="PTHR33529:SF2">
    <property type="entry name" value="LIPOPOLYSACCHARIDE EXPORT SYSTEM PERMEASE PROTEIN LPTG"/>
    <property type="match status" value="1"/>
</dbReference>
<gene>
    <name evidence="10" type="ORF">HNQ60_000289</name>
</gene>
<evidence type="ECO:0000256" key="6">
    <source>
        <dbReference type="ARBA" id="ARBA00022989"/>
    </source>
</evidence>
<dbReference type="PANTHER" id="PTHR33529">
    <property type="entry name" value="SLR0882 PROTEIN-RELATED"/>
    <property type="match status" value="1"/>
</dbReference>
<comment type="subunit">
    <text evidence="8">Component of the lipopolysaccharide transport and assembly complex. The LptBFG transporter is composed of two ATP-binding proteins (LptB) and two transmembrane proteins (LptF and LptG).</text>
</comment>
<keyword evidence="4" id="KW-1003">Cell membrane</keyword>
<feature type="transmembrane region" description="Helical" evidence="9">
    <location>
        <begin position="270"/>
        <end position="292"/>
    </location>
</feature>
<dbReference type="AlphaFoldDB" id="A0A841HFI2"/>
<proteinExistence type="inferred from homology"/>
<keyword evidence="6 9" id="KW-1133">Transmembrane helix</keyword>
<keyword evidence="11" id="KW-1185">Reference proteome</keyword>
<organism evidence="10 11">
    <name type="scientific">Povalibacter uvarum</name>
    <dbReference type="NCBI Taxonomy" id="732238"/>
    <lineage>
        <taxon>Bacteria</taxon>
        <taxon>Pseudomonadati</taxon>
        <taxon>Pseudomonadota</taxon>
        <taxon>Gammaproteobacteria</taxon>
        <taxon>Steroidobacterales</taxon>
        <taxon>Steroidobacteraceae</taxon>
        <taxon>Povalibacter</taxon>
    </lineage>
</organism>
<evidence type="ECO:0000256" key="1">
    <source>
        <dbReference type="ARBA" id="ARBA00002265"/>
    </source>
</evidence>
<feature type="transmembrane region" description="Helical" evidence="9">
    <location>
        <begin position="304"/>
        <end position="321"/>
    </location>
</feature>
<evidence type="ECO:0000313" key="10">
    <source>
        <dbReference type="EMBL" id="MBB6091443.1"/>
    </source>
</evidence>
<dbReference type="GO" id="GO:0015920">
    <property type="term" value="P:lipopolysaccharide transport"/>
    <property type="evidence" value="ECO:0007669"/>
    <property type="project" value="TreeGrafter"/>
</dbReference>
<feature type="transmembrane region" description="Helical" evidence="9">
    <location>
        <begin position="53"/>
        <end position="78"/>
    </location>
</feature>
<evidence type="ECO:0000256" key="2">
    <source>
        <dbReference type="ARBA" id="ARBA00004651"/>
    </source>
</evidence>
<keyword evidence="5 9" id="KW-0812">Transmembrane</keyword>
<dbReference type="GO" id="GO:0043190">
    <property type="term" value="C:ATP-binding cassette (ABC) transporter complex"/>
    <property type="evidence" value="ECO:0007669"/>
    <property type="project" value="InterPro"/>
</dbReference>
<dbReference type="InterPro" id="IPR030923">
    <property type="entry name" value="LptG"/>
</dbReference>
<dbReference type="EMBL" id="JACHHZ010000001">
    <property type="protein sequence ID" value="MBB6091443.1"/>
    <property type="molecule type" value="Genomic_DNA"/>
</dbReference>
<feature type="transmembrane region" description="Helical" evidence="9">
    <location>
        <begin position="12"/>
        <end position="33"/>
    </location>
</feature>
<dbReference type="NCBIfam" id="TIGR04408">
    <property type="entry name" value="LptG_lptG"/>
    <property type="match status" value="1"/>
</dbReference>
<accession>A0A841HFI2</accession>
<dbReference type="RefSeq" id="WP_184329242.1">
    <property type="nucleotide sequence ID" value="NZ_JACHHZ010000001.1"/>
</dbReference>
<dbReference type="Proteomes" id="UP000588068">
    <property type="component" value="Unassembled WGS sequence"/>
</dbReference>
<evidence type="ECO:0000256" key="7">
    <source>
        <dbReference type="ARBA" id="ARBA00023136"/>
    </source>
</evidence>
<evidence type="ECO:0000256" key="9">
    <source>
        <dbReference type="SAM" id="Phobius"/>
    </source>
</evidence>